<keyword evidence="5" id="KW-0804">Transcription</keyword>
<name>A0ABV8VYT2_9BACI</name>
<dbReference type="CDD" id="cd17535">
    <property type="entry name" value="REC_NarL-like"/>
    <property type="match status" value="1"/>
</dbReference>
<keyword evidence="2 6" id="KW-0597">Phosphoprotein</keyword>
<evidence type="ECO:0000259" key="8">
    <source>
        <dbReference type="PROSITE" id="PS50110"/>
    </source>
</evidence>
<dbReference type="InterPro" id="IPR039420">
    <property type="entry name" value="WalR-like"/>
</dbReference>
<evidence type="ECO:0000256" key="4">
    <source>
        <dbReference type="ARBA" id="ARBA00023125"/>
    </source>
</evidence>
<dbReference type="SUPFAM" id="SSF46894">
    <property type="entry name" value="C-terminal effector domain of the bipartite response regulators"/>
    <property type="match status" value="1"/>
</dbReference>
<evidence type="ECO:0000259" key="7">
    <source>
        <dbReference type="PROSITE" id="PS50043"/>
    </source>
</evidence>
<dbReference type="CDD" id="cd06170">
    <property type="entry name" value="LuxR_C_like"/>
    <property type="match status" value="1"/>
</dbReference>
<accession>A0ABV8VYT2</accession>
<dbReference type="PROSITE" id="PS50110">
    <property type="entry name" value="RESPONSE_REGULATORY"/>
    <property type="match status" value="1"/>
</dbReference>
<evidence type="ECO:0000256" key="5">
    <source>
        <dbReference type="ARBA" id="ARBA00023163"/>
    </source>
</evidence>
<feature type="domain" description="HTH luxR-type" evidence="7">
    <location>
        <begin position="150"/>
        <end position="215"/>
    </location>
</feature>
<reference evidence="10" key="1">
    <citation type="journal article" date="2019" name="Int. J. Syst. Evol. Microbiol.">
        <title>The Global Catalogue of Microorganisms (GCM) 10K type strain sequencing project: providing services to taxonomists for standard genome sequencing and annotation.</title>
        <authorList>
            <consortium name="The Broad Institute Genomics Platform"/>
            <consortium name="The Broad Institute Genome Sequencing Center for Infectious Disease"/>
            <person name="Wu L."/>
            <person name="Ma J."/>
        </authorList>
    </citation>
    <scope>NUCLEOTIDE SEQUENCE [LARGE SCALE GENOMIC DNA]</scope>
    <source>
        <strain evidence="10">KACC 14058</strain>
    </source>
</reference>
<keyword evidence="4" id="KW-0238">DNA-binding</keyword>
<dbReference type="PANTHER" id="PTHR43214:SF42">
    <property type="entry name" value="TRANSCRIPTIONAL REGULATORY PROTEIN DESR"/>
    <property type="match status" value="1"/>
</dbReference>
<sequence length="221" mass="25357">MYKILIVEDEELFANALTTYINHQPDMRVVATANDGLDALKKMNLHTFDVVITDIQMPRLNGIELIRRAKQIHPNLKALILTTFNEQNYIVEGLAHGANGYLLKDNDLEEIMKALRHTIDGQTTLPSVIAKQLSSYLLESQSKRIQSELPDWIDRDITEREREILICLKNRLSTKEMAGELCLSEGTIKNYLTLIYQKLGVKKRMEAIELLNKAHDHHPLQ</sequence>
<dbReference type="InterPro" id="IPR011006">
    <property type="entry name" value="CheY-like_superfamily"/>
</dbReference>
<feature type="domain" description="Response regulatory" evidence="8">
    <location>
        <begin position="3"/>
        <end position="119"/>
    </location>
</feature>
<dbReference type="Gene3D" id="3.40.50.2300">
    <property type="match status" value="1"/>
</dbReference>
<comment type="subcellular location">
    <subcellularLocation>
        <location evidence="1">Cytoplasm</location>
    </subcellularLocation>
</comment>
<gene>
    <name evidence="9" type="ORF">ACFOZ1_13600</name>
</gene>
<feature type="modified residue" description="4-aspartylphosphate" evidence="6">
    <location>
        <position position="54"/>
    </location>
</feature>
<protein>
    <submittedName>
        <fullName evidence="9">Response regulator</fullName>
    </submittedName>
</protein>
<dbReference type="RefSeq" id="WP_390200145.1">
    <property type="nucleotide sequence ID" value="NZ_JBHSDV010000005.1"/>
</dbReference>
<evidence type="ECO:0000256" key="3">
    <source>
        <dbReference type="ARBA" id="ARBA00023015"/>
    </source>
</evidence>
<evidence type="ECO:0000256" key="6">
    <source>
        <dbReference type="PROSITE-ProRule" id="PRU00169"/>
    </source>
</evidence>
<dbReference type="InterPro" id="IPR001789">
    <property type="entry name" value="Sig_transdc_resp-reg_receiver"/>
</dbReference>
<comment type="caution">
    <text evidence="9">The sequence shown here is derived from an EMBL/GenBank/DDBJ whole genome shotgun (WGS) entry which is preliminary data.</text>
</comment>
<dbReference type="InterPro" id="IPR058245">
    <property type="entry name" value="NreC/VraR/RcsB-like_REC"/>
</dbReference>
<evidence type="ECO:0000256" key="1">
    <source>
        <dbReference type="ARBA" id="ARBA00004496"/>
    </source>
</evidence>
<organism evidence="9 10">
    <name type="scientific">Gracilibacillus marinus</name>
    <dbReference type="NCBI Taxonomy" id="630535"/>
    <lineage>
        <taxon>Bacteria</taxon>
        <taxon>Bacillati</taxon>
        <taxon>Bacillota</taxon>
        <taxon>Bacilli</taxon>
        <taxon>Bacillales</taxon>
        <taxon>Bacillaceae</taxon>
        <taxon>Gracilibacillus</taxon>
    </lineage>
</organism>
<dbReference type="InterPro" id="IPR000792">
    <property type="entry name" value="Tscrpt_reg_LuxR_C"/>
</dbReference>
<keyword evidence="10" id="KW-1185">Reference proteome</keyword>
<dbReference type="PROSITE" id="PS50043">
    <property type="entry name" value="HTH_LUXR_2"/>
    <property type="match status" value="1"/>
</dbReference>
<evidence type="ECO:0000313" key="9">
    <source>
        <dbReference type="EMBL" id="MFC4388831.1"/>
    </source>
</evidence>
<dbReference type="InterPro" id="IPR016032">
    <property type="entry name" value="Sig_transdc_resp-reg_C-effctor"/>
</dbReference>
<dbReference type="SUPFAM" id="SSF52172">
    <property type="entry name" value="CheY-like"/>
    <property type="match status" value="1"/>
</dbReference>
<proteinExistence type="predicted"/>
<dbReference type="PRINTS" id="PR00038">
    <property type="entry name" value="HTHLUXR"/>
</dbReference>
<dbReference type="EMBL" id="JBHSDV010000005">
    <property type="protein sequence ID" value="MFC4388831.1"/>
    <property type="molecule type" value="Genomic_DNA"/>
</dbReference>
<dbReference type="Pfam" id="PF00072">
    <property type="entry name" value="Response_reg"/>
    <property type="match status" value="1"/>
</dbReference>
<keyword evidence="3" id="KW-0805">Transcription regulation</keyword>
<evidence type="ECO:0000256" key="2">
    <source>
        <dbReference type="ARBA" id="ARBA00022553"/>
    </source>
</evidence>
<dbReference type="SMART" id="SM00448">
    <property type="entry name" value="REC"/>
    <property type="match status" value="1"/>
</dbReference>
<dbReference type="PANTHER" id="PTHR43214">
    <property type="entry name" value="TWO-COMPONENT RESPONSE REGULATOR"/>
    <property type="match status" value="1"/>
</dbReference>
<evidence type="ECO:0000313" key="10">
    <source>
        <dbReference type="Proteomes" id="UP001595880"/>
    </source>
</evidence>
<dbReference type="SMART" id="SM00421">
    <property type="entry name" value="HTH_LUXR"/>
    <property type="match status" value="1"/>
</dbReference>
<dbReference type="Proteomes" id="UP001595880">
    <property type="component" value="Unassembled WGS sequence"/>
</dbReference>
<dbReference type="Pfam" id="PF00196">
    <property type="entry name" value="GerE"/>
    <property type="match status" value="1"/>
</dbReference>